<accession>K0YPH8</accession>
<dbReference type="Proteomes" id="UP000003994">
    <property type="component" value="Unassembled WGS sequence"/>
</dbReference>
<dbReference type="STRING" id="883077.HMPREF9241_01201"/>
<comment type="caution">
    <text evidence="1">The sequence shown here is derived from an EMBL/GenBank/DDBJ whole genome shotgun (WGS) entry which is preliminary data.</text>
</comment>
<reference evidence="1 2" key="1">
    <citation type="submission" date="2012-07" db="EMBL/GenBank/DDBJ databases">
        <title>The Genome Sequence of Actinomyces turicensis ACS-279-V-COL4.</title>
        <authorList>
            <consortium name="The Broad Institute Genome Sequencing Platform"/>
            <person name="Earl A."/>
            <person name="Ward D."/>
            <person name="Feldgarden M."/>
            <person name="Gevers D."/>
            <person name="Saerens B."/>
            <person name="Vaneechoutte M."/>
            <person name="Walker B."/>
            <person name="Young S.K."/>
            <person name="Zeng Q."/>
            <person name="Gargeya S."/>
            <person name="Fitzgerald M."/>
            <person name="Haas B."/>
            <person name="Abouelleil A."/>
            <person name="Alvarado L."/>
            <person name="Arachchi H.M."/>
            <person name="Berlin A."/>
            <person name="Chapman S.B."/>
            <person name="Goldberg J."/>
            <person name="Griggs A."/>
            <person name="Gujja S."/>
            <person name="Hansen M."/>
            <person name="Howarth C."/>
            <person name="Imamovic A."/>
            <person name="Larimer J."/>
            <person name="McCowen C."/>
            <person name="Montmayeur A."/>
            <person name="Murphy C."/>
            <person name="Neiman D."/>
            <person name="Pearson M."/>
            <person name="Priest M."/>
            <person name="Roberts A."/>
            <person name="Saif S."/>
            <person name="Shea T."/>
            <person name="Sisk P."/>
            <person name="Sykes S."/>
            <person name="Wortman J."/>
            <person name="Nusbaum C."/>
            <person name="Birren B."/>
        </authorList>
    </citation>
    <scope>NUCLEOTIDE SEQUENCE [LARGE SCALE GENOMIC DNA]</scope>
    <source>
        <strain evidence="1 2">ACS-279-V-Col4</strain>
    </source>
</reference>
<evidence type="ECO:0000313" key="2">
    <source>
        <dbReference type="Proteomes" id="UP000003994"/>
    </source>
</evidence>
<dbReference type="PATRIC" id="fig|883077.3.peg.1210"/>
<evidence type="ECO:0008006" key="3">
    <source>
        <dbReference type="Google" id="ProtNLM"/>
    </source>
</evidence>
<gene>
    <name evidence="1" type="ORF">HMPREF9241_01201</name>
</gene>
<dbReference type="AlphaFoldDB" id="K0YPH8"/>
<sequence length="206" mass="21570">MTVANMGYTAGRTYVFSVKKAAMVAVASISILGLGACSAHPGTAVSVNGVNYSEADVSDALSQYAELTGQPMDRATLVAMLPDALKFTQLANENQISATDEQVNEFVASLVDQGRIHAPSGDLSPVLTEILRYSVIKAQLDQMGQDALATLAEDYQEIAATQQVDINPRYGTITEDGSLKAPIFGDVVDASVFTADQTSGGAESGE</sequence>
<protein>
    <recommendedName>
        <fullName evidence="3">SurA N-terminal domain-containing protein</fullName>
    </recommendedName>
</protein>
<dbReference type="EMBL" id="AGWQ01000007">
    <property type="protein sequence ID" value="EJZ85657.1"/>
    <property type="molecule type" value="Genomic_DNA"/>
</dbReference>
<name>K0YPH8_9ACTO</name>
<dbReference type="eggNOG" id="ENOG5031H43">
    <property type="taxonomic scope" value="Bacteria"/>
</dbReference>
<keyword evidence="2" id="KW-1185">Reference proteome</keyword>
<organism evidence="1 2">
    <name type="scientific">Schaalia turicensis ACS-279-V-Col4</name>
    <dbReference type="NCBI Taxonomy" id="883077"/>
    <lineage>
        <taxon>Bacteria</taxon>
        <taxon>Bacillati</taxon>
        <taxon>Actinomycetota</taxon>
        <taxon>Actinomycetes</taxon>
        <taxon>Actinomycetales</taxon>
        <taxon>Actinomycetaceae</taxon>
        <taxon>Schaalia</taxon>
    </lineage>
</organism>
<proteinExistence type="predicted"/>
<evidence type="ECO:0000313" key="1">
    <source>
        <dbReference type="EMBL" id="EJZ85657.1"/>
    </source>
</evidence>
<dbReference type="RefSeq" id="WP_006681406.1">
    <property type="nucleotide sequence ID" value="NZ_JH815209.1"/>
</dbReference>
<dbReference type="HOGENOM" id="CLU_1393712_0_0_11"/>